<dbReference type="AlphaFoldDB" id="A0A0E4C7B0"/>
<protein>
    <recommendedName>
        <fullName evidence="2">Transposase Tc1-like domain-containing protein</fullName>
    </recommendedName>
</protein>
<dbReference type="GO" id="GO:0006313">
    <property type="term" value="P:DNA transposition"/>
    <property type="evidence" value="ECO:0007669"/>
    <property type="project" value="InterPro"/>
</dbReference>
<dbReference type="GO" id="GO:0015074">
    <property type="term" value="P:DNA integration"/>
    <property type="evidence" value="ECO:0007669"/>
    <property type="project" value="InterPro"/>
</dbReference>
<proteinExistence type="predicted"/>
<evidence type="ECO:0000259" key="2">
    <source>
        <dbReference type="Pfam" id="PF01498"/>
    </source>
</evidence>
<dbReference type="GO" id="GO:0003677">
    <property type="term" value="F:DNA binding"/>
    <property type="evidence" value="ECO:0007669"/>
    <property type="project" value="InterPro"/>
</dbReference>
<feature type="domain" description="Transposase Tc1-like" evidence="2">
    <location>
        <begin position="59"/>
        <end position="109"/>
    </location>
</feature>
<name>A0A0E4C7B0_ANOGA</name>
<reference evidence="3" key="1">
    <citation type="submission" date="2015-03" db="EMBL/GenBank/DDBJ databases">
        <title>Long non-coding RNA discovery across the genus Anopheles reveals conserved secondary structures within and beyond the Gambiae complex.</title>
        <authorList>
            <person name="Jenkins A."/>
            <person name="Waterhouse R."/>
            <person name="Muskavitch M."/>
        </authorList>
    </citation>
    <scope>NUCLEOTIDE SEQUENCE</scope>
    <source>
        <tissue evidence="3">Whole body</tissue>
    </source>
</reference>
<accession>A0A0E4C7B0</accession>
<dbReference type="Gene3D" id="1.10.10.60">
    <property type="entry name" value="Homeodomain-like"/>
    <property type="match status" value="1"/>
</dbReference>
<sequence length="122" mass="13933">MSRGKHCTPEERKHIQGLYRENVPIKTICKAFGRSRTFVDNAIRSEATGRPRKTTADVDAQIVEIIRADPFKTCSRIKQELGLQVSAKTVSRRLHAGGYCARKPRKVRPKKIRRRRALHLSA</sequence>
<dbReference type="SUPFAM" id="SSF46689">
    <property type="entry name" value="Homeodomain-like"/>
    <property type="match status" value="1"/>
</dbReference>
<dbReference type="InterPro" id="IPR002492">
    <property type="entry name" value="Transposase_Tc1-like"/>
</dbReference>
<dbReference type="Pfam" id="PF01498">
    <property type="entry name" value="HTH_Tnp_Tc3_2"/>
    <property type="match status" value="1"/>
</dbReference>
<dbReference type="GO" id="GO:0005634">
    <property type="term" value="C:nucleus"/>
    <property type="evidence" value="ECO:0007669"/>
    <property type="project" value="UniProtKB-SubCell"/>
</dbReference>
<evidence type="ECO:0000256" key="1">
    <source>
        <dbReference type="ARBA" id="ARBA00004123"/>
    </source>
</evidence>
<dbReference type="InterPro" id="IPR009057">
    <property type="entry name" value="Homeodomain-like_sf"/>
</dbReference>
<organism evidence="3">
    <name type="scientific">Anopheles gambiae</name>
    <name type="common">African malaria mosquito</name>
    <dbReference type="NCBI Taxonomy" id="7165"/>
    <lineage>
        <taxon>Eukaryota</taxon>
        <taxon>Metazoa</taxon>
        <taxon>Ecdysozoa</taxon>
        <taxon>Arthropoda</taxon>
        <taxon>Hexapoda</taxon>
        <taxon>Insecta</taxon>
        <taxon>Pterygota</taxon>
        <taxon>Neoptera</taxon>
        <taxon>Endopterygota</taxon>
        <taxon>Diptera</taxon>
        <taxon>Nematocera</taxon>
        <taxon>Culicoidea</taxon>
        <taxon>Culicidae</taxon>
        <taxon>Anophelinae</taxon>
        <taxon>Anopheles</taxon>
    </lineage>
</organism>
<dbReference type="EMBL" id="HACL01000263">
    <property type="protein sequence ID" value="CFW94557.1"/>
    <property type="molecule type" value="Transcribed_RNA"/>
</dbReference>
<comment type="subcellular location">
    <subcellularLocation>
        <location evidence="1">Nucleus</location>
    </subcellularLocation>
</comment>
<evidence type="ECO:0000313" key="3">
    <source>
        <dbReference type="EMBL" id="CFW94557.1"/>
    </source>
</evidence>